<keyword evidence="7" id="KW-1185">Reference proteome</keyword>
<dbReference type="Pfam" id="PF14292">
    <property type="entry name" value="SusE"/>
    <property type="match status" value="1"/>
</dbReference>
<protein>
    <submittedName>
        <fullName evidence="6">Uncharacterized protein DUF5019</fullName>
    </submittedName>
</protein>
<evidence type="ECO:0000313" key="7">
    <source>
        <dbReference type="Proteomes" id="UP000249239"/>
    </source>
</evidence>
<proteinExistence type="predicted"/>
<sequence>MRHIKSYIAALSLLLTIAACDKEGDQMVVSGLEASQLTATTDNLVLNKSLRNQQVLSLVWSSSDLTVSDESAAIPSGFPIYTLQASASEDFSKVIAYPEASLSHSFTGAELNTLANTAGLPVDVASPLYFRMLTQLGNNLAPAISQVIKVSVTPYFIDMTKLFVLSKDQSTTLATLSSPTANGEYAGFISATGWMNVYMMEGDDTLWGNDGVTGKDFALSSDTKTHWNCWFPGSKGCYYITMSTNNKAWTATFMPDITVGGDVSATLAFDTKDNLWKGTVITTADNANITLSSKGDKYDVTTGASQSTESHLFFAESSTGVLTLAEAAGNIAVAKAGTYTLKIDLNNPTQWTYELTSGIEEEEEEVITTLYLPGIDDKTKGGWVFDSFINQSSDEGIFIGVVYVDSNEGFIMHTVKDDWSSTYFSMGETEGTLVKNGSPKKSITAPAAGTYILTVNLNTLTYSFKALGDVLYLYGLNDAWNFNTTIAKTGNGTYSGTAVVTQKSEWGFKLAIENGNWDDFFGGYEGTLYFKGGNITDDATPGTYTINVDLINGTYQMTLQ</sequence>
<dbReference type="InterPro" id="IPR025970">
    <property type="entry name" value="SusE"/>
</dbReference>
<reference evidence="6 7" key="1">
    <citation type="submission" date="2018-06" db="EMBL/GenBank/DDBJ databases">
        <title>Genomic Encyclopedia of Archaeal and Bacterial Type Strains, Phase II (KMG-II): from individual species to whole genera.</title>
        <authorList>
            <person name="Goeker M."/>
        </authorList>
    </citation>
    <scope>NUCLEOTIDE SEQUENCE [LARGE SCALE GENOMIC DNA]</scope>
    <source>
        <strain evidence="6 7">DSM 6779</strain>
    </source>
</reference>
<dbReference type="InterPro" id="IPR033404">
    <property type="entry name" value="DUF5111"/>
</dbReference>
<dbReference type="Gene3D" id="2.60.40.3620">
    <property type="match status" value="1"/>
</dbReference>
<evidence type="ECO:0000259" key="3">
    <source>
        <dbReference type="Pfam" id="PF17138"/>
    </source>
</evidence>
<gene>
    <name evidence="6" type="ORF">LX69_00422</name>
</gene>
<feature type="domain" description="DUF5111" evidence="3">
    <location>
        <begin position="158"/>
        <end position="253"/>
    </location>
</feature>
<feature type="domain" description="SusE outer membrane protein" evidence="2">
    <location>
        <begin position="25"/>
        <end position="132"/>
    </location>
</feature>
<organism evidence="6 7">
    <name type="scientific">Breznakibacter xylanolyticus</name>
    <dbReference type="NCBI Taxonomy" id="990"/>
    <lineage>
        <taxon>Bacteria</taxon>
        <taxon>Pseudomonadati</taxon>
        <taxon>Bacteroidota</taxon>
        <taxon>Bacteroidia</taxon>
        <taxon>Marinilabiliales</taxon>
        <taxon>Marinilabiliaceae</taxon>
        <taxon>Breznakibacter</taxon>
    </lineage>
</organism>
<evidence type="ECO:0000256" key="1">
    <source>
        <dbReference type="SAM" id="SignalP"/>
    </source>
</evidence>
<dbReference type="Pfam" id="PF17141">
    <property type="entry name" value="DUF5114"/>
    <property type="match status" value="1"/>
</dbReference>
<dbReference type="Pfam" id="PF26123">
    <property type="entry name" value="DUF8037"/>
    <property type="match status" value="2"/>
</dbReference>
<feature type="signal peptide" evidence="1">
    <location>
        <begin position="1"/>
        <end position="21"/>
    </location>
</feature>
<accession>A0A2W7NLM4</accession>
<keyword evidence="1" id="KW-0732">Signal</keyword>
<dbReference type="Pfam" id="PF17138">
    <property type="entry name" value="DUF5111"/>
    <property type="match status" value="1"/>
</dbReference>
<evidence type="ECO:0000259" key="4">
    <source>
        <dbReference type="Pfam" id="PF17141"/>
    </source>
</evidence>
<evidence type="ECO:0000313" key="6">
    <source>
        <dbReference type="EMBL" id="PZX20423.1"/>
    </source>
</evidence>
<dbReference type="OrthoDB" id="975117at2"/>
<dbReference type="EMBL" id="QKZK01000002">
    <property type="protein sequence ID" value="PZX20423.1"/>
    <property type="molecule type" value="Genomic_DNA"/>
</dbReference>
<dbReference type="RefSeq" id="WP_111444148.1">
    <property type="nucleotide sequence ID" value="NZ_QKZK01000002.1"/>
</dbReference>
<comment type="caution">
    <text evidence="6">The sequence shown here is derived from an EMBL/GenBank/DDBJ whole genome shotgun (WGS) entry which is preliminary data.</text>
</comment>
<feature type="chain" id="PRO_5015941260" evidence="1">
    <location>
        <begin position="22"/>
        <end position="560"/>
    </location>
</feature>
<evidence type="ECO:0000259" key="5">
    <source>
        <dbReference type="Pfam" id="PF26123"/>
    </source>
</evidence>
<dbReference type="PROSITE" id="PS51257">
    <property type="entry name" value="PROKAR_LIPOPROTEIN"/>
    <property type="match status" value="1"/>
</dbReference>
<evidence type="ECO:0000259" key="2">
    <source>
        <dbReference type="Pfam" id="PF14292"/>
    </source>
</evidence>
<dbReference type="InterPro" id="IPR033407">
    <property type="entry name" value="DUF5114"/>
</dbReference>
<dbReference type="Proteomes" id="UP000249239">
    <property type="component" value="Unassembled WGS sequence"/>
</dbReference>
<dbReference type="InterPro" id="IPR058350">
    <property type="entry name" value="DUF8037"/>
</dbReference>
<feature type="domain" description="DUF8037" evidence="5">
    <location>
        <begin position="369"/>
        <end position="464"/>
    </location>
</feature>
<feature type="domain" description="DUF5114" evidence="4">
    <location>
        <begin position="259"/>
        <end position="354"/>
    </location>
</feature>
<name>A0A2W7NLM4_9BACT</name>
<dbReference type="AlphaFoldDB" id="A0A2W7NLM4"/>
<feature type="domain" description="DUF8037" evidence="5">
    <location>
        <begin position="470"/>
        <end position="558"/>
    </location>
</feature>